<organism evidence="3 4">
    <name type="scientific">Aureimonas pseudogalii</name>
    <dbReference type="NCBI Taxonomy" id="1744844"/>
    <lineage>
        <taxon>Bacteria</taxon>
        <taxon>Pseudomonadati</taxon>
        <taxon>Pseudomonadota</taxon>
        <taxon>Alphaproteobacteria</taxon>
        <taxon>Hyphomicrobiales</taxon>
        <taxon>Aurantimonadaceae</taxon>
        <taxon>Aureimonas</taxon>
    </lineage>
</organism>
<evidence type="ECO:0000256" key="2">
    <source>
        <dbReference type="SAM" id="Phobius"/>
    </source>
</evidence>
<dbReference type="AlphaFoldDB" id="A0A7W6H8P5"/>
<keyword evidence="2" id="KW-0812">Transmembrane</keyword>
<dbReference type="Pfam" id="PF07963">
    <property type="entry name" value="N_methyl"/>
    <property type="match status" value="1"/>
</dbReference>
<name>A0A7W6H8P5_9HYPH</name>
<dbReference type="Proteomes" id="UP000542776">
    <property type="component" value="Unassembled WGS sequence"/>
</dbReference>
<reference evidence="3 4" key="1">
    <citation type="submission" date="2020-08" db="EMBL/GenBank/DDBJ databases">
        <title>Genomic Encyclopedia of Type Strains, Phase IV (KMG-IV): sequencing the most valuable type-strain genomes for metagenomic binning, comparative biology and taxonomic classification.</title>
        <authorList>
            <person name="Goeker M."/>
        </authorList>
    </citation>
    <scope>NUCLEOTIDE SEQUENCE [LARGE SCALE GENOMIC DNA]</scope>
    <source>
        <strain evidence="3 4">DSM 102238</strain>
    </source>
</reference>
<evidence type="ECO:0000313" key="3">
    <source>
        <dbReference type="EMBL" id="MBB4000651.1"/>
    </source>
</evidence>
<protein>
    <submittedName>
        <fullName evidence="3">Type II secretory pathway pseudopilin PulG</fullName>
    </submittedName>
</protein>
<keyword evidence="4" id="KW-1185">Reference proteome</keyword>
<dbReference type="InterPro" id="IPR012902">
    <property type="entry name" value="N_methyl_site"/>
</dbReference>
<feature type="region of interest" description="Disordered" evidence="1">
    <location>
        <begin position="63"/>
        <end position="101"/>
    </location>
</feature>
<gene>
    <name evidence="3" type="ORF">GGR04_004531</name>
</gene>
<dbReference type="EMBL" id="JACIEK010000025">
    <property type="protein sequence ID" value="MBB4000651.1"/>
    <property type="molecule type" value="Genomic_DNA"/>
</dbReference>
<evidence type="ECO:0000256" key="1">
    <source>
        <dbReference type="SAM" id="MobiDB-lite"/>
    </source>
</evidence>
<comment type="caution">
    <text evidence="3">The sequence shown here is derived from an EMBL/GenBank/DDBJ whole genome shotgun (WGS) entry which is preliminary data.</text>
</comment>
<proteinExistence type="predicted"/>
<feature type="transmembrane region" description="Helical" evidence="2">
    <location>
        <begin position="12"/>
        <end position="32"/>
    </location>
</feature>
<sequence>MSASGDGGQDGFALAEVLVAFAILALVSIAMIRAFAGTTQTFGATAAREAELSLAQHVLEGARAESSASAGRQEGESGDLTWWRKTTPADGAGLAPPPRTPRLFRVEVGVSRKGETKSRPPLLTSFILARSADE</sequence>
<keyword evidence="2" id="KW-0472">Membrane</keyword>
<evidence type="ECO:0000313" key="4">
    <source>
        <dbReference type="Proteomes" id="UP000542776"/>
    </source>
</evidence>
<keyword evidence="2" id="KW-1133">Transmembrane helix</keyword>
<dbReference type="RefSeq" id="WP_183202608.1">
    <property type="nucleotide sequence ID" value="NZ_JACIEK010000025.1"/>
</dbReference>
<accession>A0A7W6H8P5</accession>